<evidence type="ECO:0000256" key="3">
    <source>
        <dbReference type="ARBA" id="ARBA00022741"/>
    </source>
</evidence>
<dbReference type="InterPro" id="IPR027417">
    <property type="entry name" value="P-loop_NTPase"/>
</dbReference>
<sequence length="268" mass="29989">MSKRNLHNNRRQVQHLDAAEDAANNVRVILRVRPLLPSEAERGETPNAKILPDGQSVLISAQMSQSRKVETQQHRLDCVFGPSINQRELFHQSGVEHYCESALEGMTSTVFCFGQTGSGKTYTMSGPLMDTEELDNHAGLQYRAAHFMANAAEEINRTYGSASFSPVVLRSSYIEIYNEAINDLLNETSGLKLRWSQSAQSFFIENLMMVKCDDVSDLLAVLTEGNNNRKRASHLLNVDSTRSHVIFTMYVERRDAPDAPAKLGKVVK</sequence>
<keyword evidence="4 6" id="KW-0067">ATP-binding</keyword>
<keyword evidence="5" id="KW-0175">Coiled coil</keyword>
<evidence type="ECO:0000256" key="1">
    <source>
        <dbReference type="ARBA" id="ARBA00004496"/>
    </source>
</evidence>
<dbReference type="PROSITE" id="PS50067">
    <property type="entry name" value="KINESIN_MOTOR_2"/>
    <property type="match status" value="1"/>
</dbReference>
<keyword evidence="2" id="KW-0963">Cytoplasm</keyword>
<feature type="binding site" evidence="6">
    <location>
        <begin position="114"/>
        <end position="121"/>
    </location>
    <ligand>
        <name>ATP</name>
        <dbReference type="ChEBI" id="CHEBI:30616"/>
    </ligand>
</feature>
<dbReference type="GO" id="GO:0051231">
    <property type="term" value="P:spindle elongation"/>
    <property type="evidence" value="ECO:0007669"/>
    <property type="project" value="TreeGrafter"/>
</dbReference>
<evidence type="ECO:0000313" key="9">
    <source>
        <dbReference type="Proteomes" id="UP000051952"/>
    </source>
</evidence>
<proteinExistence type="inferred from homology"/>
<dbReference type="GO" id="GO:0007018">
    <property type="term" value="P:microtubule-based movement"/>
    <property type="evidence" value="ECO:0007669"/>
    <property type="project" value="InterPro"/>
</dbReference>
<dbReference type="GO" id="GO:0007052">
    <property type="term" value="P:mitotic spindle organization"/>
    <property type="evidence" value="ECO:0007669"/>
    <property type="project" value="TreeGrafter"/>
</dbReference>
<dbReference type="GO" id="GO:0005524">
    <property type="term" value="F:ATP binding"/>
    <property type="evidence" value="ECO:0007669"/>
    <property type="project" value="UniProtKB-UniRule"/>
</dbReference>
<comment type="subcellular location">
    <subcellularLocation>
        <location evidence="1">Cytoplasm</location>
    </subcellularLocation>
</comment>
<dbReference type="GO" id="GO:0005737">
    <property type="term" value="C:cytoplasm"/>
    <property type="evidence" value="ECO:0007669"/>
    <property type="project" value="UniProtKB-SubCell"/>
</dbReference>
<evidence type="ECO:0000256" key="6">
    <source>
        <dbReference type="PROSITE-ProRule" id="PRU00283"/>
    </source>
</evidence>
<evidence type="ECO:0000256" key="5">
    <source>
        <dbReference type="ARBA" id="ARBA00023054"/>
    </source>
</evidence>
<accession>A0A0S4IZQ2</accession>
<name>A0A0S4IZQ2_BODSA</name>
<dbReference type="GO" id="GO:0003777">
    <property type="term" value="F:microtubule motor activity"/>
    <property type="evidence" value="ECO:0007669"/>
    <property type="project" value="InterPro"/>
</dbReference>
<dbReference type="PANTHER" id="PTHR47969:SF15">
    <property type="entry name" value="CHROMOSOME-ASSOCIATED KINESIN KIF4A-RELATED"/>
    <property type="match status" value="1"/>
</dbReference>
<evidence type="ECO:0000313" key="8">
    <source>
        <dbReference type="EMBL" id="CUG35991.1"/>
    </source>
</evidence>
<dbReference type="SMART" id="SM00129">
    <property type="entry name" value="KISc"/>
    <property type="match status" value="1"/>
</dbReference>
<protein>
    <submittedName>
        <fullName evidence="8">Kinesin, putative</fullName>
    </submittedName>
</protein>
<dbReference type="InterPro" id="IPR036961">
    <property type="entry name" value="Kinesin_motor_dom_sf"/>
</dbReference>
<dbReference type="GO" id="GO:0005875">
    <property type="term" value="C:microtubule associated complex"/>
    <property type="evidence" value="ECO:0007669"/>
    <property type="project" value="TreeGrafter"/>
</dbReference>
<gene>
    <name evidence="8" type="ORF">BSAL_78225</name>
</gene>
<dbReference type="Proteomes" id="UP000051952">
    <property type="component" value="Unassembled WGS sequence"/>
</dbReference>
<dbReference type="InterPro" id="IPR001752">
    <property type="entry name" value="Kinesin_motor_dom"/>
</dbReference>
<comment type="similarity">
    <text evidence="6">Belongs to the TRAFAC class myosin-kinesin ATPase superfamily. Kinesin family.</text>
</comment>
<dbReference type="VEuPathDB" id="TriTrypDB:BSAL_78225"/>
<organism evidence="8 9">
    <name type="scientific">Bodo saltans</name>
    <name type="common">Flagellated protozoan</name>
    <dbReference type="NCBI Taxonomy" id="75058"/>
    <lineage>
        <taxon>Eukaryota</taxon>
        <taxon>Discoba</taxon>
        <taxon>Euglenozoa</taxon>
        <taxon>Kinetoplastea</taxon>
        <taxon>Metakinetoplastina</taxon>
        <taxon>Eubodonida</taxon>
        <taxon>Bodonidae</taxon>
        <taxon>Bodo</taxon>
    </lineage>
</organism>
<keyword evidence="6" id="KW-0505">Motor protein</keyword>
<dbReference type="Pfam" id="PF00225">
    <property type="entry name" value="Kinesin"/>
    <property type="match status" value="1"/>
</dbReference>
<keyword evidence="9" id="KW-1185">Reference proteome</keyword>
<evidence type="ECO:0000256" key="4">
    <source>
        <dbReference type="ARBA" id="ARBA00022840"/>
    </source>
</evidence>
<dbReference type="GO" id="GO:0008017">
    <property type="term" value="F:microtubule binding"/>
    <property type="evidence" value="ECO:0007669"/>
    <property type="project" value="InterPro"/>
</dbReference>
<dbReference type="OrthoDB" id="3176171at2759"/>
<evidence type="ECO:0000256" key="2">
    <source>
        <dbReference type="ARBA" id="ARBA00022490"/>
    </source>
</evidence>
<evidence type="ECO:0000259" key="7">
    <source>
        <dbReference type="PROSITE" id="PS50067"/>
    </source>
</evidence>
<dbReference type="PRINTS" id="PR00380">
    <property type="entry name" value="KINESINHEAVY"/>
</dbReference>
<dbReference type="Gene3D" id="3.40.850.10">
    <property type="entry name" value="Kinesin motor domain"/>
    <property type="match status" value="1"/>
</dbReference>
<dbReference type="SUPFAM" id="SSF52540">
    <property type="entry name" value="P-loop containing nucleoside triphosphate hydrolases"/>
    <property type="match status" value="1"/>
</dbReference>
<dbReference type="PANTHER" id="PTHR47969">
    <property type="entry name" value="CHROMOSOME-ASSOCIATED KINESIN KIF4A-RELATED"/>
    <property type="match status" value="1"/>
</dbReference>
<dbReference type="EMBL" id="CYKH01000767">
    <property type="protein sequence ID" value="CUG35991.1"/>
    <property type="molecule type" value="Genomic_DNA"/>
</dbReference>
<dbReference type="AlphaFoldDB" id="A0A0S4IZQ2"/>
<dbReference type="InterPro" id="IPR027640">
    <property type="entry name" value="Kinesin-like_fam"/>
</dbReference>
<dbReference type="OMA" id="HYCESAL"/>
<reference evidence="9" key="1">
    <citation type="submission" date="2015-09" db="EMBL/GenBank/DDBJ databases">
        <authorList>
            <consortium name="Pathogen Informatics"/>
        </authorList>
    </citation>
    <scope>NUCLEOTIDE SEQUENCE [LARGE SCALE GENOMIC DNA]</scope>
    <source>
        <strain evidence="9">Lake Konstanz</strain>
    </source>
</reference>
<keyword evidence="3 6" id="KW-0547">Nucleotide-binding</keyword>
<feature type="domain" description="Kinesin motor" evidence="7">
    <location>
        <begin position="25"/>
        <end position="268"/>
    </location>
</feature>